<gene>
    <name evidence="2" type="ORF">SAMN05421512_10869</name>
</gene>
<protein>
    <submittedName>
        <fullName evidence="2">NADPH:quinone reductase</fullName>
    </submittedName>
</protein>
<dbReference type="InterPro" id="IPR052585">
    <property type="entry name" value="Lipid_raft_assoc_Zn_ADH"/>
</dbReference>
<dbReference type="InterPro" id="IPR036291">
    <property type="entry name" value="NAD(P)-bd_dom_sf"/>
</dbReference>
<reference evidence="2 3" key="1">
    <citation type="submission" date="2017-08" db="EMBL/GenBank/DDBJ databases">
        <authorList>
            <person name="de Groot N.N."/>
        </authorList>
    </citation>
    <scope>NUCLEOTIDE SEQUENCE [LARGE SCALE GENOMIC DNA]</scope>
    <source>
        <strain evidence="2 3">USBA 352</strain>
    </source>
</reference>
<dbReference type="AlphaFoldDB" id="A0A285T6K7"/>
<dbReference type="InterPro" id="IPR013149">
    <property type="entry name" value="ADH-like_C"/>
</dbReference>
<dbReference type="InterPro" id="IPR020843">
    <property type="entry name" value="ER"/>
</dbReference>
<dbReference type="PANTHER" id="PTHR43482:SF1">
    <property type="entry name" value="PROTEIN AST1-RELATED"/>
    <property type="match status" value="1"/>
</dbReference>
<dbReference type="Gene3D" id="3.90.180.10">
    <property type="entry name" value="Medium-chain alcohol dehydrogenases, catalytic domain"/>
    <property type="match status" value="1"/>
</dbReference>
<dbReference type="STRING" id="538381.GCA_001696535_02913"/>
<sequence>MNIQTTPKTGPALRVSEKSPDLDNLRIELVEPAVPAPGPGQVLVEIRAAGVNPSDVKASLGHMPHAVWPRIPGRDFAGIVVEGPQALLGTEVWGGGGELGITQNGSHARYMVLPQAAVRAKPSGMSFEEAGAIGVPFITAFEGLREAGGVQPWDNVLVCGANGKVGQAAIQLATLAGARVFAAEYKPTPYLGHANSEIEMLDSSSQDIAAIVREKTGGQGADIVFNTVGSPYFEIGNAALAKQGRQIFISTFDRAVPFDIFNFFRGRHKFIGIDTLALDSVYGARIFDKLKPKFEQGFLKPFPINERAVYGLKDAATAYASVLRSTPDRVILRPQG</sequence>
<name>A0A285T6K7_9HYPH</name>
<dbReference type="SMART" id="SM00829">
    <property type="entry name" value="PKS_ER"/>
    <property type="match status" value="1"/>
</dbReference>
<dbReference type="RefSeq" id="WP_097175493.1">
    <property type="nucleotide sequence ID" value="NZ_OBML01000008.1"/>
</dbReference>
<proteinExistence type="predicted"/>
<dbReference type="EMBL" id="OBML01000008">
    <property type="protein sequence ID" value="SOC15152.1"/>
    <property type="molecule type" value="Genomic_DNA"/>
</dbReference>
<dbReference type="OrthoDB" id="9788224at2"/>
<feature type="domain" description="Enoyl reductase (ER)" evidence="1">
    <location>
        <begin position="20"/>
        <end position="332"/>
    </location>
</feature>
<dbReference type="InterPro" id="IPR011032">
    <property type="entry name" value="GroES-like_sf"/>
</dbReference>
<dbReference type="SUPFAM" id="SSF50129">
    <property type="entry name" value="GroES-like"/>
    <property type="match status" value="1"/>
</dbReference>
<dbReference type="SUPFAM" id="SSF51735">
    <property type="entry name" value="NAD(P)-binding Rossmann-fold domains"/>
    <property type="match status" value="1"/>
</dbReference>
<evidence type="ECO:0000313" key="2">
    <source>
        <dbReference type="EMBL" id="SOC15152.1"/>
    </source>
</evidence>
<evidence type="ECO:0000259" key="1">
    <source>
        <dbReference type="SMART" id="SM00829"/>
    </source>
</evidence>
<dbReference type="GO" id="GO:0016491">
    <property type="term" value="F:oxidoreductase activity"/>
    <property type="evidence" value="ECO:0007669"/>
    <property type="project" value="InterPro"/>
</dbReference>
<accession>A0A285T6K7</accession>
<organism evidence="2 3">
    <name type="scientific">Stappia indica</name>
    <dbReference type="NCBI Taxonomy" id="538381"/>
    <lineage>
        <taxon>Bacteria</taxon>
        <taxon>Pseudomonadati</taxon>
        <taxon>Pseudomonadota</taxon>
        <taxon>Alphaproteobacteria</taxon>
        <taxon>Hyphomicrobiales</taxon>
        <taxon>Stappiaceae</taxon>
        <taxon>Stappia</taxon>
    </lineage>
</organism>
<dbReference type="PANTHER" id="PTHR43482">
    <property type="entry name" value="PROTEIN AST1-RELATED"/>
    <property type="match status" value="1"/>
</dbReference>
<dbReference type="Proteomes" id="UP000219331">
    <property type="component" value="Unassembled WGS sequence"/>
</dbReference>
<dbReference type="Pfam" id="PF00107">
    <property type="entry name" value="ADH_zinc_N"/>
    <property type="match status" value="1"/>
</dbReference>
<dbReference type="InterPro" id="IPR013154">
    <property type="entry name" value="ADH-like_N"/>
</dbReference>
<keyword evidence="3" id="KW-1185">Reference proteome</keyword>
<dbReference type="Gene3D" id="3.40.50.720">
    <property type="entry name" value="NAD(P)-binding Rossmann-like Domain"/>
    <property type="match status" value="1"/>
</dbReference>
<evidence type="ECO:0000313" key="3">
    <source>
        <dbReference type="Proteomes" id="UP000219331"/>
    </source>
</evidence>
<dbReference type="Pfam" id="PF08240">
    <property type="entry name" value="ADH_N"/>
    <property type="match status" value="1"/>
</dbReference>